<dbReference type="GO" id="GO:0030686">
    <property type="term" value="C:90S preribosome"/>
    <property type="evidence" value="ECO:0007669"/>
    <property type="project" value="TreeGrafter"/>
</dbReference>
<proteinExistence type="predicted"/>
<sequence length="138" mass="15830">MRAVSLRPRCGAGCRGLGLEPAAAIMAHVLNVNNEVVKLRKEVKRARVLTIRRLTRHIGKLKLKKGSEDVVLKNQRRAQRLIEEIHAMKEIKPDQVTKFALEKEINFESVCKMYDCSKLAKEDFYAMKFLGFGNFFPQ</sequence>
<dbReference type="InterPro" id="IPR037393">
    <property type="entry name" value="Bud22/SRFB1"/>
</dbReference>
<evidence type="ECO:0000313" key="2">
    <source>
        <dbReference type="RefSeq" id="XP_025047191.1"/>
    </source>
</evidence>
<dbReference type="Proteomes" id="UP000189705">
    <property type="component" value="Unplaced"/>
</dbReference>
<keyword evidence="1" id="KW-1185">Reference proteome</keyword>
<gene>
    <name evidence="2" type="primary">LOC102382677</name>
</gene>
<dbReference type="GeneID" id="102382677"/>
<dbReference type="GO" id="GO:0030490">
    <property type="term" value="P:maturation of SSU-rRNA"/>
    <property type="evidence" value="ECO:0007669"/>
    <property type="project" value="TreeGrafter"/>
</dbReference>
<reference evidence="2" key="1">
    <citation type="submission" date="2025-08" db="UniProtKB">
        <authorList>
            <consortium name="RefSeq"/>
        </authorList>
    </citation>
    <scope>IDENTIFICATION</scope>
</reference>
<dbReference type="PANTHER" id="PTHR23325:SF1">
    <property type="entry name" value="SERUM RESPONSE FACTOR-BINDING PROTEIN 1"/>
    <property type="match status" value="1"/>
</dbReference>
<dbReference type="RefSeq" id="XP_025047191.1">
    <property type="nucleotide sequence ID" value="XM_025191406.1"/>
</dbReference>
<name>A0A3Q0FHW7_ALLSI</name>
<evidence type="ECO:0000313" key="1">
    <source>
        <dbReference type="Proteomes" id="UP000189705"/>
    </source>
</evidence>
<organism evidence="1 2">
    <name type="scientific">Alligator sinensis</name>
    <name type="common">Chinese alligator</name>
    <dbReference type="NCBI Taxonomy" id="38654"/>
    <lineage>
        <taxon>Eukaryota</taxon>
        <taxon>Metazoa</taxon>
        <taxon>Chordata</taxon>
        <taxon>Craniata</taxon>
        <taxon>Vertebrata</taxon>
        <taxon>Euteleostomi</taxon>
        <taxon>Archelosauria</taxon>
        <taxon>Archosauria</taxon>
        <taxon>Crocodylia</taxon>
        <taxon>Alligatoridae</taxon>
        <taxon>Alligatorinae</taxon>
        <taxon>Alligator</taxon>
    </lineage>
</organism>
<dbReference type="GO" id="GO:0005634">
    <property type="term" value="C:nucleus"/>
    <property type="evidence" value="ECO:0007669"/>
    <property type="project" value="TreeGrafter"/>
</dbReference>
<protein>
    <submittedName>
        <fullName evidence="2">Serum response factor-binding protein 1-like isoform X2</fullName>
    </submittedName>
</protein>
<dbReference type="PANTHER" id="PTHR23325">
    <property type="entry name" value="SERUM RESPONSE FACTOR-BINDING"/>
    <property type="match status" value="1"/>
</dbReference>
<dbReference type="AlphaFoldDB" id="A0A3Q0FHW7"/>
<accession>A0A3Q0FHW7</accession>